<dbReference type="OrthoDB" id="5190396at2"/>
<evidence type="ECO:0000313" key="5">
    <source>
        <dbReference type="Proteomes" id="UP000005038"/>
    </source>
</evidence>
<evidence type="ECO:0000256" key="2">
    <source>
        <dbReference type="SAM" id="Phobius"/>
    </source>
</evidence>
<dbReference type="AlphaFoldDB" id="H5TML5"/>
<sequence>MSSPSDHTTHDSAADDSARHSSHATARVDATAGDAHAHVDAEAVHDETSAPEVVELPQVFRVQKLAYFTIPAAFIVVIILAGASLVWLGWTLILPVLLALWIARVRTVVTEDGITAVGTFRTRRIPWSDIAGLQFSKWGPVRAVLTDDSTVRLPALMFRDLPRLSAASRGRIPDPYAAAAAAED</sequence>
<feature type="transmembrane region" description="Helical" evidence="2">
    <location>
        <begin position="65"/>
        <end position="81"/>
    </location>
</feature>
<dbReference type="InterPro" id="IPR019692">
    <property type="entry name" value="CFP-6_PH"/>
</dbReference>
<evidence type="ECO:0000256" key="1">
    <source>
        <dbReference type="SAM" id="MobiDB-lite"/>
    </source>
</evidence>
<reference evidence="4" key="1">
    <citation type="submission" date="2012-02" db="EMBL/GenBank/DDBJ databases">
        <title>Whole genome shotgun sequence of Gordonia otitidis NBRC 100426.</title>
        <authorList>
            <person name="Yoshida I."/>
            <person name="Hosoyama A."/>
            <person name="Tsuchikane K."/>
            <person name="Katsumata H."/>
            <person name="Yamazaki S."/>
            <person name="Fujita N."/>
        </authorList>
    </citation>
    <scope>NUCLEOTIDE SEQUENCE [LARGE SCALE GENOMIC DNA]</scope>
    <source>
        <strain evidence="4">NBRC 100426</strain>
    </source>
</reference>
<comment type="caution">
    <text evidence="4">The sequence shown here is derived from an EMBL/GenBank/DDBJ whole genome shotgun (WGS) entry which is preliminary data.</text>
</comment>
<keyword evidence="2" id="KW-0472">Membrane</keyword>
<keyword evidence="5" id="KW-1185">Reference proteome</keyword>
<protein>
    <recommendedName>
        <fullName evidence="3">Low molecular weight protein antigen 6 PH domain-containing protein</fullName>
    </recommendedName>
</protein>
<dbReference type="EMBL" id="BAFB01000121">
    <property type="protein sequence ID" value="GAB34723.1"/>
    <property type="molecule type" value="Genomic_DNA"/>
</dbReference>
<gene>
    <name evidence="4" type="ORF">GOOTI_121_00040</name>
</gene>
<keyword evidence="2" id="KW-1133">Transmembrane helix</keyword>
<feature type="region of interest" description="Disordered" evidence="1">
    <location>
        <begin position="1"/>
        <end position="26"/>
    </location>
</feature>
<dbReference type="STRING" id="1108044.GOOTI_121_00040"/>
<name>H5TML5_GORO1</name>
<dbReference type="Pfam" id="PF10756">
    <property type="entry name" value="bPH_6"/>
    <property type="match status" value="1"/>
</dbReference>
<organism evidence="4 5">
    <name type="scientific">Gordonia otitidis (strain DSM 44809 / CCUG 52243 / JCM 12355 / NBRC 100426 / IFM 10032)</name>
    <dbReference type="NCBI Taxonomy" id="1108044"/>
    <lineage>
        <taxon>Bacteria</taxon>
        <taxon>Bacillati</taxon>
        <taxon>Actinomycetota</taxon>
        <taxon>Actinomycetes</taxon>
        <taxon>Mycobacteriales</taxon>
        <taxon>Gordoniaceae</taxon>
        <taxon>Gordonia</taxon>
    </lineage>
</organism>
<feature type="compositionally biased region" description="Basic and acidic residues" evidence="1">
    <location>
        <begin position="7"/>
        <end position="19"/>
    </location>
</feature>
<keyword evidence="2" id="KW-0812">Transmembrane</keyword>
<proteinExistence type="predicted"/>
<evidence type="ECO:0000259" key="3">
    <source>
        <dbReference type="Pfam" id="PF10756"/>
    </source>
</evidence>
<evidence type="ECO:0000313" key="4">
    <source>
        <dbReference type="EMBL" id="GAB34723.1"/>
    </source>
</evidence>
<dbReference type="Proteomes" id="UP000005038">
    <property type="component" value="Unassembled WGS sequence"/>
</dbReference>
<dbReference type="RefSeq" id="WP_007238954.1">
    <property type="nucleotide sequence ID" value="NZ_BAFB01000121.1"/>
</dbReference>
<accession>H5TML5</accession>
<feature type="domain" description="Low molecular weight protein antigen 6 PH" evidence="3">
    <location>
        <begin position="104"/>
        <end position="174"/>
    </location>
</feature>